<keyword evidence="4" id="KW-1185">Reference proteome</keyword>
<dbReference type="EMBL" id="QJNS01000031">
    <property type="protein sequence ID" value="RYO92124.1"/>
    <property type="molecule type" value="Genomic_DNA"/>
</dbReference>
<dbReference type="Gene3D" id="3.40.50.1820">
    <property type="entry name" value="alpha/beta hydrolase"/>
    <property type="match status" value="1"/>
</dbReference>
<dbReference type="SUPFAM" id="SSF53167">
    <property type="entry name" value="Purine and uridine phosphorylases"/>
    <property type="match status" value="1"/>
</dbReference>
<dbReference type="Gene3D" id="3.40.50.1580">
    <property type="entry name" value="Nucleoside phosphorylase domain"/>
    <property type="match status" value="1"/>
</dbReference>
<sequence>MRRLIPWRRKAVVTGVATDHDPPEQSVAGASSSTKLFPSGIKLLHSPADPIVDIVFVHGLTGDREKTWTARDGSEPWPKVLLPSELPPARVLTFGYDAYVADWREVVSQNRIGNHAWNLLTSLASYREDNDTVGTSQCLGGLVCENRPERHLQNIFRSARGIVFLGTPYHGAGLARWAELLFRSIGVIKRTNTEIVEVLKRESEVLARIQESFHTMVMARSWEGLQPIEISCFYEELPLPGVGQVVPQESAILPGYIPIGIRSNHIDMTKFSTIEDPGFLAVRGELRRWIREIRAIEGNALSRARQDLDGLAVASTKGAVTVPARPTIGGPPRRPATRRDFAIAVICALTLEADAVDALFDYHWDDDGPPYDKAPGDPNAYSTGAVGRHNVVLAHMPGMGKANAAAVAANCRASFPNIKLAVVVGVCGVAPFSPDGDEIVLGDVIISDGVVQYDLGRRLPDCFVRKDTLLDSLGRPNAEIRALLAKLKGVRGREMLRGRIPGYLDALGVEPGLAAQYPGTAHDRLFEATYRHVSEGMLCEECGCNGRLVPRRRLAQDSPRPAVHFNLIASGDTVMKSGVERDAVARKDGIVAFEMEGAGVWDIFPCVVIKGACYYADSHKTKAWQRYAAAAAAACMKAFLGHWVPSLPVHVPYPRNDSFVGRTAVLRELQQQPLKSASQARVALFGLGGIGWVDPRHEACPDMSVFWVHASNAERFRQAYASIAEECGVPGYDDPNTDVLPLVKRWLEKKDRGRWLMVVDNADDTQLFFGQPVGPVNASTSSHEGNLGRYLPECSHGAILATTRNLQTGSRLTKGKRPIEVGKMDRGETDQLLRTRLDGVDISPSESTVLSSRLEHLPLALVQAAAFIQENAITVSEYLRLLDKGDQDLMDLLSEEFETDGRDSDAPRAVAETWALSFEQIQRQNTFAGELLSLMSFFDRQAIPPEFLTRYSEQQQGQEPRGELQLTKAIGVLKAFSFVAEDKGHGLDMHRLVQLVTRKWLVKKGTIRQFAEQALSTVSQVYPYGNYENRDICGAYLSHVYAVLKCEGTGSRDERLARALLLHCAAGFLYYQGQWKDAEKLQVQATELRKEVLGEKHPDTLTSMGNLASTYCNQGRWKEAELLGLQVLETRKRVLGEEHPDTLTSMANLAFTWNSQGRLGDALALMQNCLDLQQRALGPNHPRTISNLSTMKKWQKASNYL</sequence>
<gene>
    <name evidence="3" type="ORF">DL762_001782</name>
</gene>
<evidence type="ECO:0008006" key="5">
    <source>
        <dbReference type="Google" id="ProtNLM"/>
    </source>
</evidence>
<accession>A0ABY0HFA4</accession>
<dbReference type="Pfam" id="PF25000">
    <property type="entry name" value="DUF7779"/>
    <property type="match status" value="1"/>
</dbReference>
<dbReference type="SUPFAM" id="SSF48452">
    <property type="entry name" value="TPR-like"/>
    <property type="match status" value="1"/>
</dbReference>
<name>A0ABY0HFA4_9PEZI</name>
<dbReference type="Pfam" id="PF13374">
    <property type="entry name" value="TPR_10"/>
    <property type="match status" value="1"/>
</dbReference>
<dbReference type="Proteomes" id="UP000294003">
    <property type="component" value="Unassembled WGS sequence"/>
</dbReference>
<evidence type="ECO:0000259" key="1">
    <source>
        <dbReference type="Pfam" id="PF01048"/>
    </source>
</evidence>
<dbReference type="InterPro" id="IPR035994">
    <property type="entry name" value="Nucleoside_phosphorylase_sf"/>
</dbReference>
<dbReference type="SUPFAM" id="SSF52540">
    <property type="entry name" value="P-loop containing nucleoside triphosphate hydrolases"/>
    <property type="match status" value="1"/>
</dbReference>
<evidence type="ECO:0000259" key="2">
    <source>
        <dbReference type="Pfam" id="PF25000"/>
    </source>
</evidence>
<dbReference type="InterPro" id="IPR027417">
    <property type="entry name" value="P-loop_NTPase"/>
</dbReference>
<reference evidence="3 4" key="1">
    <citation type="submission" date="2018-06" db="EMBL/GenBank/DDBJ databases">
        <title>Complete Genomes of Monosporascus.</title>
        <authorList>
            <person name="Robinson A.J."/>
            <person name="Natvig D.O."/>
        </authorList>
    </citation>
    <scope>NUCLEOTIDE SEQUENCE [LARGE SCALE GENOMIC DNA]</scope>
    <source>
        <strain evidence="3 4">CBS 609.92</strain>
    </source>
</reference>
<feature type="domain" description="DUF7779" evidence="2">
    <location>
        <begin position="925"/>
        <end position="1001"/>
    </location>
</feature>
<feature type="domain" description="Nucleoside phosphorylase" evidence="1">
    <location>
        <begin position="343"/>
        <end position="600"/>
    </location>
</feature>
<dbReference type="Gene3D" id="3.40.50.300">
    <property type="entry name" value="P-loop containing nucleotide triphosphate hydrolases"/>
    <property type="match status" value="1"/>
</dbReference>
<dbReference type="Pfam" id="PF01048">
    <property type="entry name" value="PNP_UDP_1"/>
    <property type="match status" value="1"/>
</dbReference>
<evidence type="ECO:0000313" key="3">
    <source>
        <dbReference type="EMBL" id="RYO92124.1"/>
    </source>
</evidence>
<dbReference type="PANTHER" id="PTHR46082:SF6">
    <property type="entry name" value="AAA+ ATPASE DOMAIN-CONTAINING PROTEIN-RELATED"/>
    <property type="match status" value="1"/>
</dbReference>
<dbReference type="Pfam" id="PF13424">
    <property type="entry name" value="TPR_12"/>
    <property type="match status" value="1"/>
</dbReference>
<dbReference type="InterPro" id="IPR029058">
    <property type="entry name" value="AB_hydrolase_fold"/>
</dbReference>
<dbReference type="PANTHER" id="PTHR46082">
    <property type="entry name" value="ATP/GTP-BINDING PROTEIN-RELATED"/>
    <property type="match status" value="1"/>
</dbReference>
<comment type="caution">
    <text evidence="3">The sequence shown here is derived from an EMBL/GenBank/DDBJ whole genome shotgun (WGS) entry which is preliminary data.</text>
</comment>
<dbReference type="InterPro" id="IPR011990">
    <property type="entry name" value="TPR-like_helical_dom_sf"/>
</dbReference>
<protein>
    <recommendedName>
        <fullName evidence="5">Nucleoside phosphorylase domain-containing protein</fullName>
    </recommendedName>
</protein>
<proteinExistence type="predicted"/>
<dbReference type="InterPro" id="IPR056681">
    <property type="entry name" value="DUF7779"/>
</dbReference>
<dbReference type="InterPro" id="IPR000845">
    <property type="entry name" value="Nucleoside_phosphorylase_d"/>
</dbReference>
<dbReference type="InterPro" id="IPR053137">
    <property type="entry name" value="NLR-like"/>
</dbReference>
<organism evidence="3 4">
    <name type="scientific">Monosporascus cannonballus</name>
    <dbReference type="NCBI Taxonomy" id="155416"/>
    <lineage>
        <taxon>Eukaryota</taxon>
        <taxon>Fungi</taxon>
        <taxon>Dikarya</taxon>
        <taxon>Ascomycota</taxon>
        <taxon>Pezizomycotina</taxon>
        <taxon>Sordariomycetes</taxon>
        <taxon>Xylariomycetidae</taxon>
        <taxon>Xylariales</taxon>
        <taxon>Xylariales incertae sedis</taxon>
        <taxon>Monosporascus</taxon>
    </lineage>
</organism>
<dbReference type="Gene3D" id="1.25.40.10">
    <property type="entry name" value="Tetratricopeptide repeat domain"/>
    <property type="match status" value="1"/>
</dbReference>
<evidence type="ECO:0000313" key="4">
    <source>
        <dbReference type="Proteomes" id="UP000294003"/>
    </source>
</evidence>
<dbReference type="SUPFAM" id="SSF53474">
    <property type="entry name" value="alpha/beta-Hydrolases"/>
    <property type="match status" value="1"/>
</dbReference>